<evidence type="ECO:0000256" key="1">
    <source>
        <dbReference type="ARBA" id="ARBA00006082"/>
    </source>
</evidence>
<dbReference type="Pfam" id="PF08676">
    <property type="entry name" value="MutL_C"/>
    <property type="match status" value="1"/>
</dbReference>
<dbReference type="EMBL" id="JAIHNG010000036">
    <property type="protein sequence ID" value="KAI5966133.1"/>
    <property type="molecule type" value="Genomic_DNA"/>
</dbReference>
<comment type="caution">
    <text evidence="6">The sequence shown here is derived from an EMBL/GenBank/DDBJ whole genome shotgun (WGS) entry which is preliminary data.</text>
</comment>
<dbReference type="Pfam" id="PF13589">
    <property type="entry name" value="HATPase_c_3"/>
    <property type="match status" value="1"/>
</dbReference>
<dbReference type="SMART" id="SM01340">
    <property type="entry name" value="DNA_mis_repair"/>
    <property type="match status" value="1"/>
</dbReference>
<protein>
    <submittedName>
        <fullName evidence="6">PMS1</fullName>
    </submittedName>
</protein>
<dbReference type="InterPro" id="IPR013507">
    <property type="entry name" value="DNA_mismatch_S5_2-like"/>
</dbReference>
<dbReference type="InterPro" id="IPR036890">
    <property type="entry name" value="HATPase_C_sf"/>
</dbReference>
<feature type="domain" description="DNA mismatch repair protein S5" evidence="5">
    <location>
        <begin position="224"/>
        <end position="344"/>
    </location>
</feature>
<accession>A0AAD5BJ23</accession>
<dbReference type="Pfam" id="PF01119">
    <property type="entry name" value="DNA_mis_repair"/>
    <property type="match status" value="1"/>
</dbReference>
<evidence type="ECO:0000256" key="2">
    <source>
        <dbReference type="ARBA" id="ARBA00022763"/>
    </source>
</evidence>
<dbReference type="FunFam" id="3.30.1370.100:FF:000001">
    <property type="entry name" value="Mismatch repair endonuclease pms1, putative"/>
    <property type="match status" value="1"/>
</dbReference>
<feature type="compositionally biased region" description="Basic and acidic residues" evidence="3">
    <location>
        <begin position="493"/>
        <end position="504"/>
    </location>
</feature>
<dbReference type="Gene3D" id="3.30.230.10">
    <property type="match status" value="1"/>
</dbReference>
<dbReference type="Gene3D" id="3.30.1540.20">
    <property type="entry name" value="MutL, C-terminal domain, dimerisation subdomain"/>
    <property type="match status" value="1"/>
</dbReference>
<proteinExistence type="inferred from homology"/>
<dbReference type="SUPFAM" id="SSF118116">
    <property type="entry name" value="DNA mismatch repair protein MutL"/>
    <property type="match status" value="1"/>
</dbReference>
<evidence type="ECO:0000313" key="7">
    <source>
        <dbReference type="Proteomes" id="UP001204833"/>
    </source>
</evidence>
<dbReference type="CDD" id="cd16926">
    <property type="entry name" value="HATPase_MutL-MLH-PMS-like"/>
    <property type="match status" value="1"/>
</dbReference>
<dbReference type="PANTHER" id="PTHR10073">
    <property type="entry name" value="DNA MISMATCH REPAIR PROTEIN MLH, PMS, MUTL"/>
    <property type="match status" value="1"/>
</dbReference>
<dbReference type="Proteomes" id="UP001204833">
    <property type="component" value="Unassembled WGS sequence"/>
</dbReference>
<reference evidence="6 7" key="1">
    <citation type="journal article" date="2022" name="DNA Res.">
        <title>Genome analysis of five recently described species of the CUG-Ser clade uncovers Candida theae as a new hybrid lineage with pathogenic potential in the Candida parapsilosis species complex.</title>
        <authorList>
            <person name="Mixao V."/>
            <person name="Del Olmo V."/>
            <person name="Hegedusova E."/>
            <person name="Saus E."/>
            <person name="Pryszcz L."/>
            <person name="Cillingova A."/>
            <person name="Nosek J."/>
            <person name="Gabaldon T."/>
        </authorList>
    </citation>
    <scope>NUCLEOTIDE SEQUENCE [LARGE SCALE GENOMIC DNA]</scope>
    <source>
        <strain evidence="6 7">CBS 12239</strain>
    </source>
</reference>
<dbReference type="GeneID" id="76148721"/>
<dbReference type="GO" id="GO:0061982">
    <property type="term" value="P:meiosis I cell cycle process"/>
    <property type="evidence" value="ECO:0007669"/>
    <property type="project" value="UniProtKB-ARBA"/>
</dbReference>
<dbReference type="InterPro" id="IPR002099">
    <property type="entry name" value="MutL/Mlh/PMS"/>
</dbReference>
<keyword evidence="7" id="KW-1185">Reference proteome</keyword>
<dbReference type="InterPro" id="IPR014721">
    <property type="entry name" value="Ribsml_uS5_D2-typ_fold_subgr"/>
</dbReference>
<evidence type="ECO:0000259" key="4">
    <source>
        <dbReference type="SMART" id="SM00853"/>
    </source>
</evidence>
<dbReference type="SUPFAM" id="SSF54211">
    <property type="entry name" value="Ribosomal protein S5 domain 2-like"/>
    <property type="match status" value="1"/>
</dbReference>
<dbReference type="GO" id="GO:0005524">
    <property type="term" value="F:ATP binding"/>
    <property type="evidence" value="ECO:0007669"/>
    <property type="project" value="InterPro"/>
</dbReference>
<feature type="region of interest" description="Disordered" evidence="3">
    <location>
        <begin position="490"/>
        <end position="554"/>
    </location>
</feature>
<dbReference type="PROSITE" id="PS00058">
    <property type="entry name" value="DNA_MISMATCH_REPAIR_1"/>
    <property type="match status" value="1"/>
</dbReference>
<dbReference type="RefSeq" id="XP_051610828.1">
    <property type="nucleotide sequence ID" value="XM_051755154.1"/>
</dbReference>
<dbReference type="InterPro" id="IPR037198">
    <property type="entry name" value="MutL_C_sf"/>
</dbReference>
<evidence type="ECO:0000259" key="5">
    <source>
        <dbReference type="SMART" id="SM01340"/>
    </source>
</evidence>
<dbReference type="SUPFAM" id="SSF55874">
    <property type="entry name" value="ATPase domain of HSP90 chaperone/DNA topoisomerase II/histidine kinase"/>
    <property type="match status" value="1"/>
</dbReference>
<keyword evidence="2" id="KW-0227">DNA damage</keyword>
<dbReference type="GO" id="GO:0140664">
    <property type="term" value="F:ATP-dependent DNA damage sensor activity"/>
    <property type="evidence" value="ECO:0007669"/>
    <property type="project" value="InterPro"/>
</dbReference>
<dbReference type="InterPro" id="IPR020568">
    <property type="entry name" value="Ribosomal_Su5_D2-typ_SF"/>
</dbReference>
<dbReference type="CDD" id="cd03484">
    <property type="entry name" value="MutL_Trans_hPMS_2_like"/>
    <property type="match status" value="1"/>
</dbReference>
<dbReference type="AlphaFoldDB" id="A0AAD5BJ23"/>
<dbReference type="GO" id="GO:0032389">
    <property type="term" value="C:MutLalpha complex"/>
    <property type="evidence" value="ECO:0007669"/>
    <property type="project" value="TreeGrafter"/>
</dbReference>
<dbReference type="Gene3D" id="3.30.1370.100">
    <property type="entry name" value="MutL, C-terminal domain, regulatory subdomain"/>
    <property type="match status" value="1"/>
</dbReference>
<comment type="similarity">
    <text evidence="1">Belongs to the DNA mismatch repair MutL/HexB family.</text>
</comment>
<dbReference type="SMART" id="SM00853">
    <property type="entry name" value="MutL_C"/>
    <property type="match status" value="1"/>
</dbReference>
<name>A0AAD5BJ23_9ASCO</name>
<dbReference type="NCBIfam" id="TIGR00585">
    <property type="entry name" value="mutl"/>
    <property type="match status" value="1"/>
</dbReference>
<organism evidence="6 7">
    <name type="scientific">Candida theae</name>
    <dbReference type="NCBI Taxonomy" id="1198502"/>
    <lineage>
        <taxon>Eukaryota</taxon>
        <taxon>Fungi</taxon>
        <taxon>Dikarya</taxon>
        <taxon>Ascomycota</taxon>
        <taxon>Saccharomycotina</taxon>
        <taxon>Pichiomycetes</taxon>
        <taxon>Debaryomycetaceae</taxon>
        <taxon>Candida/Lodderomyces clade</taxon>
        <taxon>Candida</taxon>
    </lineage>
</organism>
<dbReference type="InterPro" id="IPR014790">
    <property type="entry name" value="MutL_C"/>
</dbReference>
<sequence>MSSIQSINAVDVSKITSGQVIIDLRSIVKELVENSIDASASKIVVNFINYGIDSITVLDNGKGIEKEDFETVCLRSHTSKINDLDDLTKLGTLGFRGEALNSICALSSKVSITTSTLSSYPRNYTLKYDQLGQLKEETTKVGGMSNKSGTSITIEYLFKNFTVRRKNFIKNSRREFHKAINFIINYLLIFPEIKFEVTNTNSSGKKQLVLSSKGGENNTTVENLITIYGNNGNTNLLNVDIELEFEAKLSGYISSYSFGLGRSTPDRQFLFVNKRPITFRKLTMLINEVYKSFNHVQYPIYVLNLEIDPELIDVNVLPDKTSVLLHNEARVLESIRESLVEFYTMQDKVIIPKSLRQQVPFDEYRATKVESHIPTQEDTNGGSIDIRKIIKKEEENFEGIQTEKSQSRSEQPSENEEYVADANELEVAQSEESTMKSRLSFCEDPGVDQIRKPLLQTGQAQKLGGHLEVLRSVYDHDSKNTDGTVESLDVQTEETHNMKAKIDDVIETDNDGEEQEKGEEESEKDEKEEEAEEKEAELQVSSSQKEIATSSQSVFSVCTGKSQDTYRVESQMEDSIPTSQVLSNFSYNAPETQTDTSDIQDNHGVNFFPKQTDASEESMYIKIGDEEFEERPAKRFKSSTLYTKTCKQSSEALLSKILSPRNFDNDKKEIKSSQKIIVNQNLEDEGIYHISKSDFLKMKLVGQFNLGFILVHHKSNLFIIDQHASDEKFNFERLIENYSIQNQPLIRPQTLELNIMDEMLVIDHESVFRNNGFKFTINHEGKLGSRIVLTSLPVYKNIMFDTNDFMELINSINDQPSNKHIKCSKIRKILAMKACRSSIMIGSSLSRSRMTQVVQNLSRLDKPWNCPHGRPTMRHLSELDNWDSKYFDYRL</sequence>
<feature type="compositionally biased region" description="Polar residues" evidence="3">
    <location>
        <begin position="539"/>
        <end position="554"/>
    </location>
</feature>
<dbReference type="InterPro" id="IPR042120">
    <property type="entry name" value="MutL_C_dimsub"/>
</dbReference>
<evidence type="ECO:0000256" key="3">
    <source>
        <dbReference type="SAM" id="MobiDB-lite"/>
    </source>
</evidence>
<gene>
    <name evidence="6" type="ORF">KGF57_000662</name>
</gene>
<feature type="domain" description="MutL C-terminal dimerisation" evidence="4">
    <location>
        <begin position="700"/>
        <end position="845"/>
    </location>
</feature>
<dbReference type="Gene3D" id="3.30.565.10">
    <property type="entry name" value="Histidine kinase-like ATPase, C-terminal domain"/>
    <property type="match status" value="1"/>
</dbReference>
<dbReference type="FunFam" id="3.30.565.10:FF:000017">
    <property type="entry name" value="PMS1 homolog 1, mismatch repair system component"/>
    <property type="match status" value="1"/>
</dbReference>
<dbReference type="InterPro" id="IPR014762">
    <property type="entry name" value="DNA_mismatch_repair_CS"/>
</dbReference>
<dbReference type="PANTHER" id="PTHR10073:SF52">
    <property type="entry name" value="MISMATCH REPAIR ENDONUCLEASE PMS2"/>
    <property type="match status" value="1"/>
</dbReference>
<dbReference type="InterPro" id="IPR042121">
    <property type="entry name" value="MutL_C_regsub"/>
</dbReference>
<feature type="compositionally biased region" description="Acidic residues" evidence="3">
    <location>
        <begin position="505"/>
        <end position="535"/>
    </location>
</feature>
<dbReference type="GO" id="GO:0006298">
    <property type="term" value="P:mismatch repair"/>
    <property type="evidence" value="ECO:0007669"/>
    <property type="project" value="InterPro"/>
</dbReference>
<evidence type="ECO:0000313" key="6">
    <source>
        <dbReference type="EMBL" id="KAI5966133.1"/>
    </source>
</evidence>
<dbReference type="GO" id="GO:0016887">
    <property type="term" value="F:ATP hydrolysis activity"/>
    <property type="evidence" value="ECO:0007669"/>
    <property type="project" value="InterPro"/>
</dbReference>
<dbReference type="InterPro" id="IPR038973">
    <property type="entry name" value="MutL/Mlh/Pms-like"/>
</dbReference>
<dbReference type="GO" id="GO:0030983">
    <property type="term" value="F:mismatched DNA binding"/>
    <property type="evidence" value="ECO:0007669"/>
    <property type="project" value="InterPro"/>
</dbReference>